<dbReference type="RefSeq" id="WP_094886430.1">
    <property type="nucleotide sequence ID" value="NZ_NPMS01000006.1"/>
</dbReference>
<keyword evidence="1" id="KW-0812">Transmembrane</keyword>
<feature type="transmembrane region" description="Helical" evidence="1">
    <location>
        <begin position="35"/>
        <end position="51"/>
    </location>
</feature>
<organism evidence="2 3">
    <name type="scientific">Virgibacillus indicus</name>
    <dbReference type="NCBI Taxonomy" id="2024554"/>
    <lineage>
        <taxon>Bacteria</taxon>
        <taxon>Bacillati</taxon>
        <taxon>Bacillota</taxon>
        <taxon>Bacilli</taxon>
        <taxon>Bacillales</taxon>
        <taxon>Bacillaceae</taxon>
        <taxon>Virgibacillus</taxon>
    </lineage>
</organism>
<evidence type="ECO:0008006" key="4">
    <source>
        <dbReference type="Google" id="ProtNLM"/>
    </source>
</evidence>
<dbReference type="AlphaFoldDB" id="A0A265N856"/>
<accession>A0A265N856</accession>
<dbReference type="OrthoDB" id="2720313at2"/>
<dbReference type="EMBL" id="NPMS01000006">
    <property type="protein sequence ID" value="OZU88173.1"/>
    <property type="molecule type" value="Genomic_DNA"/>
</dbReference>
<gene>
    <name evidence="2" type="ORF">CIL03_13710</name>
</gene>
<evidence type="ECO:0000313" key="2">
    <source>
        <dbReference type="EMBL" id="OZU88173.1"/>
    </source>
</evidence>
<feature type="transmembrane region" description="Helical" evidence="1">
    <location>
        <begin position="171"/>
        <end position="199"/>
    </location>
</feature>
<feature type="transmembrane region" description="Helical" evidence="1">
    <location>
        <begin position="72"/>
        <end position="92"/>
    </location>
</feature>
<comment type="caution">
    <text evidence="2">The sequence shown here is derived from an EMBL/GenBank/DDBJ whole genome shotgun (WGS) entry which is preliminary data.</text>
</comment>
<dbReference type="Pfam" id="PF13346">
    <property type="entry name" value="ABC2_membrane_5"/>
    <property type="match status" value="1"/>
</dbReference>
<feature type="transmembrane region" description="Helical" evidence="1">
    <location>
        <begin position="112"/>
        <end position="135"/>
    </location>
</feature>
<proteinExistence type="predicted"/>
<feature type="transmembrane region" description="Helical" evidence="1">
    <location>
        <begin position="12"/>
        <end position="29"/>
    </location>
</feature>
<dbReference type="Proteomes" id="UP000216498">
    <property type="component" value="Unassembled WGS sequence"/>
</dbReference>
<sequence length="212" mass="24721">MAQLVKKEFQLNIIYLIFIILFIPFSYVMDMPSTFIFIGAMLGFLFNAFYYDSKNHVNRLTASLPFRKKHVVLGKYVFFLIISAGFLLYLWLVDSIAHYGLPYLESQPLHWFLVLLIFASIAIMLSISIPIYYLIQSYMKAFFVQIVFLFSIAFGIVIIIANPFIQVNDSIIRFILDIIALQPVLIVVGFSFISLYLSYRLSTWIYIRKDII</sequence>
<evidence type="ECO:0000313" key="3">
    <source>
        <dbReference type="Proteomes" id="UP000216498"/>
    </source>
</evidence>
<keyword evidence="3" id="KW-1185">Reference proteome</keyword>
<feature type="transmembrane region" description="Helical" evidence="1">
    <location>
        <begin position="142"/>
        <end position="165"/>
    </location>
</feature>
<dbReference type="InterPro" id="IPR025699">
    <property type="entry name" value="ABC2_memb-like"/>
</dbReference>
<protein>
    <recommendedName>
        <fullName evidence="4">ABC-2 transporter permease</fullName>
    </recommendedName>
</protein>
<keyword evidence="1" id="KW-0472">Membrane</keyword>
<evidence type="ECO:0000256" key="1">
    <source>
        <dbReference type="SAM" id="Phobius"/>
    </source>
</evidence>
<name>A0A265N856_9BACI</name>
<keyword evidence="1" id="KW-1133">Transmembrane helix</keyword>
<reference evidence="2 3" key="1">
    <citation type="submission" date="2017-08" db="EMBL/GenBank/DDBJ databases">
        <title>Virgibacillus indicus sp. nov. and Virgibacillus profoundi sp. nov, two moderately halophilic bacteria isolated from marine sediment by using the Microfluidic Streak Plate.</title>
        <authorList>
            <person name="Xu B."/>
            <person name="Hu B."/>
            <person name="Wang J."/>
            <person name="Zhu Y."/>
            <person name="Huang L."/>
            <person name="Du W."/>
            <person name="Huang Y."/>
        </authorList>
    </citation>
    <scope>NUCLEOTIDE SEQUENCE [LARGE SCALE GENOMIC DNA]</scope>
    <source>
        <strain evidence="2 3">IO3-P2-C2</strain>
    </source>
</reference>